<dbReference type="PROSITE" id="PS50050">
    <property type="entry name" value="TNFR_NGFR_2"/>
    <property type="match status" value="2"/>
</dbReference>
<evidence type="ECO:0000256" key="6">
    <source>
        <dbReference type="PROSITE-ProRule" id="PRU00206"/>
    </source>
</evidence>
<dbReference type="GO" id="GO:0006915">
    <property type="term" value="P:apoptotic process"/>
    <property type="evidence" value="ECO:0007669"/>
    <property type="project" value="UniProtKB-KW"/>
</dbReference>
<keyword evidence="3" id="KW-0677">Repeat</keyword>
<dbReference type="InterPro" id="IPR022329">
    <property type="entry name" value="TNFR_25"/>
</dbReference>
<comment type="caution">
    <text evidence="11">The sequence shown here is derived from an EMBL/GenBank/DDBJ whole genome shotgun (WGS) entry which is preliminary data.</text>
</comment>
<feature type="non-terminal residue" evidence="11">
    <location>
        <position position="1"/>
    </location>
</feature>
<evidence type="ECO:0000256" key="2">
    <source>
        <dbReference type="ARBA" id="ARBA00022729"/>
    </source>
</evidence>
<feature type="region of interest" description="Disordered" evidence="7">
    <location>
        <begin position="331"/>
        <end position="358"/>
    </location>
</feature>
<accession>A0A7K5GWU3</accession>
<feature type="repeat" description="TNFR-Cys" evidence="6">
    <location>
        <begin position="90"/>
        <end position="132"/>
    </location>
</feature>
<feature type="domain" description="TNFR-Cys" evidence="10">
    <location>
        <begin position="90"/>
        <end position="132"/>
    </location>
</feature>
<dbReference type="Gene3D" id="1.10.533.10">
    <property type="entry name" value="Death Domain, Fas"/>
    <property type="match status" value="1"/>
</dbReference>
<feature type="non-terminal residue" evidence="11">
    <location>
        <position position="445"/>
    </location>
</feature>
<gene>
    <name evidence="11" type="primary">Tnfrsf25</name>
    <name evidence="11" type="ORF">CHUBUR_R08382</name>
</gene>
<keyword evidence="4 6" id="KW-1015">Disulfide bond</keyword>
<dbReference type="PANTHER" id="PTHR47220">
    <property type="entry name" value="TUMOR NECROSIS FACTOR RECEPTOR SUPERFAMILY MEMBER 25"/>
    <property type="match status" value="1"/>
</dbReference>
<evidence type="ECO:0000256" key="1">
    <source>
        <dbReference type="ARBA" id="ARBA00022703"/>
    </source>
</evidence>
<dbReference type="PANTHER" id="PTHR47220:SF1">
    <property type="entry name" value="TUMOR NECROSIS FACTOR RECEPTOR SUPERFAMILY MEMBER 25"/>
    <property type="match status" value="1"/>
</dbReference>
<dbReference type="OrthoDB" id="9940478at2759"/>
<dbReference type="SMART" id="SM00208">
    <property type="entry name" value="TNFR"/>
    <property type="match status" value="2"/>
</dbReference>
<feature type="signal peptide" evidence="8">
    <location>
        <begin position="1"/>
        <end position="22"/>
    </location>
</feature>
<dbReference type="PROSITE" id="PS50017">
    <property type="entry name" value="DEATH_DOMAIN"/>
    <property type="match status" value="1"/>
</dbReference>
<dbReference type="GO" id="GO:0007165">
    <property type="term" value="P:signal transduction"/>
    <property type="evidence" value="ECO:0007669"/>
    <property type="project" value="InterPro"/>
</dbReference>
<feature type="chain" id="PRO_5029807289" evidence="8">
    <location>
        <begin position="23"/>
        <end position="445"/>
    </location>
</feature>
<dbReference type="SUPFAM" id="SSF57586">
    <property type="entry name" value="TNF receptor-like"/>
    <property type="match status" value="1"/>
</dbReference>
<keyword evidence="1" id="KW-0053">Apoptosis</keyword>
<feature type="compositionally biased region" description="Polar residues" evidence="7">
    <location>
        <begin position="331"/>
        <end position="341"/>
    </location>
</feature>
<evidence type="ECO:0000256" key="4">
    <source>
        <dbReference type="ARBA" id="ARBA00023157"/>
    </source>
</evidence>
<feature type="repeat" description="TNFR-Cys" evidence="6">
    <location>
        <begin position="51"/>
        <end position="88"/>
    </location>
</feature>
<feature type="domain" description="Death" evidence="9">
    <location>
        <begin position="364"/>
        <end position="445"/>
    </location>
</feature>
<reference evidence="11 12" key="1">
    <citation type="submission" date="2019-09" db="EMBL/GenBank/DDBJ databases">
        <title>Bird 10,000 Genomes (B10K) Project - Family phase.</title>
        <authorList>
            <person name="Zhang G."/>
        </authorList>
    </citation>
    <scope>NUCLEOTIDE SEQUENCE [LARGE SCALE GENOMIC DNA]</scope>
    <source>
        <strain evidence="11">B10K-CU-031-22</strain>
    </source>
</reference>
<comment type="caution">
    <text evidence="6">Lacks conserved residue(s) required for the propagation of feature annotation.</text>
</comment>
<evidence type="ECO:0000256" key="7">
    <source>
        <dbReference type="SAM" id="MobiDB-lite"/>
    </source>
</evidence>
<dbReference type="EMBL" id="VZRC01000698">
    <property type="protein sequence ID" value="NWS61551.1"/>
    <property type="molecule type" value="Genomic_DNA"/>
</dbReference>
<dbReference type="InterPro" id="IPR001368">
    <property type="entry name" value="TNFR/NGFR_Cys_rich_reg"/>
</dbReference>
<keyword evidence="5" id="KW-0325">Glycoprotein</keyword>
<name>A0A7K5GWU3_9AVES</name>
<evidence type="ECO:0000313" key="11">
    <source>
        <dbReference type="EMBL" id="NWS61551.1"/>
    </source>
</evidence>
<dbReference type="InterPro" id="IPR011029">
    <property type="entry name" value="DEATH-like_dom_sf"/>
</dbReference>
<dbReference type="Gene3D" id="2.10.50.10">
    <property type="entry name" value="Tumor Necrosis Factor Receptor, subunit A, domain 2"/>
    <property type="match status" value="1"/>
</dbReference>
<evidence type="ECO:0000259" key="9">
    <source>
        <dbReference type="PROSITE" id="PS50017"/>
    </source>
</evidence>
<evidence type="ECO:0000256" key="8">
    <source>
        <dbReference type="SAM" id="SignalP"/>
    </source>
</evidence>
<dbReference type="InterPro" id="IPR000488">
    <property type="entry name" value="Death_dom"/>
</dbReference>
<dbReference type="PROSITE" id="PS00652">
    <property type="entry name" value="TNFR_NGFR_1"/>
    <property type="match status" value="1"/>
</dbReference>
<dbReference type="GO" id="GO:0005886">
    <property type="term" value="C:plasma membrane"/>
    <property type="evidence" value="ECO:0007669"/>
    <property type="project" value="TreeGrafter"/>
</dbReference>
<sequence>ASLPSLCPQLILAVLWLAAGELQPPRCQDCARQRVLVRLPARPRRYATKPPCPTGMNWIESAHRCCTRCPAGTFLLTPCSRHGNDSVCTACPAGTFRAQPNTFQECQACYECDRQAFQSVLSNCSATSNVACGCEPGHFRYCLDQHCSDFSCRQCQSCTGRLIQRPCECCWPSPPAVPPLAVPPCLTPALSTGSEVQDTLCGSCKPDFYAEGGECRPCHMSAPETCGKECQRACGSSGGQGSGLEYVLLALTGPLFLGALAIYHKRKQLRHNTSTDGPLLTARVATPTAGAVATPWCQASVQWWDNQCWTQPCSSRVTECATSTARQSSKHWASLQEQPGSVVQPGSEVEPSASPEPRGTLLQGSQLYAVINAVPVRRWKEFMRVLELREAEIELVELEVAHIRDQQYEMLKRWCQQTSATLDRVFTALEHMELAGCAEALRRSL</sequence>
<dbReference type="Pfam" id="PF00531">
    <property type="entry name" value="Death"/>
    <property type="match status" value="1"/>
</dbReference>
<dbReference type="SMART" id="SM00005">
    <property type="entry name" value="DEATH"/>
    <property type="match status" value="1"/>
</dbReference>
<evidence type="ECO:0000259" key="10">
    <source>
        <dbReference type="PROSITE" id="PS50050"/>
    </source>
</evidence>
<keyword evidence="2 8" id="KW-0732">Signal</keyword>
<evidence type="ECO:0000313" key="12">
    <source>
        <dbReference type="Proteomes" id="UP000541181"/>
    </source>
</evidence>
<evidence type="ECO:0000256" key="5">
    <source>
        <dbReference type="ARBA" id="ARBA00023180"/>
    </source>
</evidence>
<feature type="disulfide bond" evidence="6">
    <location>
        <begin position="91"/>
        <end position="106"/>
    </location>
</feature>
<dbReference type="Proteomes" id="UP000541181">
    <property type="component" value="Unassembled WGS sequence"/>
</dbReference>
<protein>
    <submittedName>
        <fullName evidence="11">TNR25 factor</fullName>
    </submittedName>
</protein>
<dbReference type="SUPFAM" id="SSF47986">
    <property type="entry name" value="DEATH domain"/>
    <property type="match status" value="1"/>
</dbReference>
<organism evidence="11 12">
    <name type="scientific">Chunga burmeisteri</name>
    <name type="common">Black-legged seriema</name>
    <dbReference type="NCBI Taxonomy" id="1352770"/>
    <lineage>
        <taxon>Eukaryota</taxon>
        <taxon>Metazoa</taxon>
        <taxon>Chordata</taxon>
        <taxon>Craniata</taxon>
        <taxon>Vertebrata</taxon>
        <taxon>Euteleostomi</taxon>
        <taxon>Archelosauria</taxon>
        <taxon>Archosauria</taxon>
        <taxon>Dinosauria</taxon>
        <taxon>Saurischia</taxon>
        <taxon>Theropoda</taxon>
        <taxon>Coelurosauria</taxon>
        <taxon>Aves</taxon>
        <taxon>Neognathae</taxon>
        <taxon>Neoaves</taxon>
        <taxon>Telluraves</taxon>
        <taxon>Australaves</taxon>
        <taxon>Cariamiformes</taxon>
        <taxon>Cariamidae</taxon>
        <taxon>Chunga</taxon>
    </lineage>
</organism>
<proteinExistence type="predicted"/>
<feature type="disulfide bond" evidence="6">
    <location>
        <begin position="66"/>
        <end position="79"/>
    </location>
</feature>
<keyword evidence="12" id="KW-1185">Reference proteome</keyword>
<dbReference type="CDD" id="cd08815">
    <property type="entry name" value="Death_TNFRSF25_DR3"/>
    <property type="match status" value="1"/>
</dbReference>
<feature type="domain" description="TNFR-Cys" evidence="10">
    <location>
        <begin position="51"/>
        <end position="88"/>
    </location>
</feature>
<dbReference type="AlphaFoldDB" id="A0A7K5GWU3"/>
<dbReference type="PRINTS" id="PR01972">
    <property type="entry name" value="TNFACTORR25"/>
</dbReference>
<evidence type="ECO:0000256" key="3">
    <source>
        <dbReference type="ARBA" id="ARBA00022737"/>
    </source>
</evidence>